<proteinExistence type="predicted"/>
<dbReference type="HOGENOM" id="CLU_2508394_0_0_0"/>
<feature type="compositionally biased region" description="Basic and acidic residues" evidence="1">
    <location>
        <begin position="19"/>
        <end position="29"/>
    </location>
</feature>
<evidence type="ECO:0000256" key="1">
    <source>
        <dbReference type="SAM" id="MobiDB-lite"/>
    </source>
</evidence>
<reference evidence="2 3" key="1">
    <citation type="submission" date="2009-06" db="EMBL/GenBank/DDBJ databases">
        <title>Complete sequence of Thermotogales bacterium TBF 19.5.1.</title>
        <authorList>
            <consortium name="US DOE Joint Genome Institute"/>
            <person name="Lucas S."/>
            <person name="Copeland A."/>
            <person name="Lapidus A."/>
            <person name="Glavina del Rio T."/>
            <person name="Tice H."/>
            <person name="Bruce D."/>
            <person name="Goodwin L."/>
            <person name="Pitluck S."/>
            <person name="Chertkov O."/>
            <person name="Brettin T."/>
            <person name="Detter J.C."/>
            <person name="Han C."/>
            <person name="Schmutz J."/>
            <person name="Larimer F."/>
            <person name="Land M."/>
            <person name="Hauser L."/>
            <person name="Kyrpides N."/>
            <person name="Ovchinnikova G."/>
            <person name="Noll K."/>
        </authorList>
    </citation>
    <scope>NUCLEOTIDE SEQUENCE [LARGE SCALE GENOMIC DNA]</scope>
    <source>
        <strain evidence="3">ATCC BAA-1733 / DSM 21960 / TBF 19.5.1</strain>
    </source>
</reference>
<feature type="region of interest" description="Disordered" evidence="1">
    <location>
        <begin position="19"/>
        <end position="49"/>
    </location>
</feature>
<dbReference type="KEGG" id="kol:Kole_1339"/>
<dbReference type="Proteomes" id="UP000002382">
    <property type="component" value="Chromosome"/>
</dbReference>
<protein>
    <submittedName>
        <fullName evidence="2">Uncharacterized protein</fullName>
    </submittedName>
</protein>
<organism evidence="2 3">
    <name type="scientific">Kosmotoga olearia (strain ATCC BAA-1733 / DSM 21960 / TBF 19.5.1)</name>
    <dbReference type="NCBI Taxonomy" id="521045"/>
    <lineage>
        <taxon>Bacteria</taxon>
        <taxon>Thermotogati</taxon>
        <taxon>Thermotogota</taxon>
        <taxon>Thermotogae</taxon>
        <taxon>Kosmotogales</taxon>
        <taxon>Kosmotogaceae</taxon>
        <taxon>Kosmotoga</taxon>
    </lineage>
</organism>
<keyword evidence="3" id="KW-1185">Reference proteome</keyword>
<dbReference type="AlphaFoldDB" id="C5CDM1"/>
<accession>C5CDM1</accession>
<gene>
    <name evidence="2" type="ordered locus">Kole_1339</name>
</gene>
<name>C5CDM1_KOSOT</name>
<reference evidence="2 3" key="2">
    <citation type="journal article" date="2011" name="J. Bacteriol.">
        <title>Genome Sequence of Kosmotoga olearia Strain TBF 19.5.1, a Thermophilic Bacterium with a Wide Growth Temperature Range, Isolated from the Troll B Oil Platform in the North Sea.</title>
        <authorList>
            <person name="Swithers K.S."/>
            <person name="Dipippo J.L."/>
            <person name="Bruce D.C."/>
            <person name="Detter C."/>
            <person name="Tapia R."/>
            <person name="Han S."/>
            <person name="Goodwin L.A."/>
            <person name="Han J."/>
            <person name="Woyke T."/>
            <person name="Pitluck S."/>
            <person name="Pennacchio L."/>
            <person name="Nolan M."/>
            <person name="Mikhailova N."/>
            <person name="Land M.L."/>
            <person name="Nesbo C.L."/>
            <person name="Gogarten J.P."/>
            <person name="Noll K.M."/>
        </authorList>
    </citation>
    <scope>NUCLEOTIDE SEQUENCE [LARGE SCALE GENOMIC DNA]</scope>
    <source>
        <strain evidence="3">ATCC BAA-1733 / DSM 21960 / TBF 19.5.1</strain>
    </source>
</reference>
<evidence type="ECO:0000313" key="3">
    <source>
        <dbReference type="Proteomes" id="UP000002382"/>
    </source>
</evidence>
<evidence type="ECO:0000313" key="2">
    <source>
        <dbReference type="EMBL" id="ACR80033.1"/>
    </source>
</evidence>
<dbReference type="EMBL" id="CP001634">
    <property type="protein sequence ID" value="ACR80033.1"/>
    <property type="molecule type" value="Genomic_DNA"/>
</dbReference>
<sequence length="85" mass="9943">MTLTRLRLADADEKLRIRDPRIRESESPRKNMTLATKKHENPRGREKTRRLRGYALLRSGYAELKLRLCVTSSRLCATSLRLSIF</sequence>
<dbReference type="STRING" id="521045.Kole_1339"/>